<keyword evidence="2" id="KW-0732">Signal</keyword>
<feature type="compositionally biased region" description="Low complexity" evidence="1">
    <location>
        <begin position="318"/>
        <end position="339"/>
    </location>
</feature>
<protein>
    <submittedName>
        <fullName evidence="3">TonB C-terminal domain-containing protein</fullName>
    </submittedName>
</protein>
<dbReference type="Pfam" id="PF13103">
    <property type="entry name" value="TonB_2"/>
    <property type="match status" value="1"/>
</dbReference>
<accession>A0A9D1PW65</accession>
<gene>
    <name evidence="3" type="ORF">H9894_00925</name>
</gene>
<feature type="compositionally biased region" description="Low complexity" evidence="1">
    <location>
        <begin position="275"/>
        <end position="286"/>
    </location>
</feature>
<evidence type="ECO:0000256" key="2">
    <source>
        <dbReference type="SAM" id="SignalP"/>
    </source>
</evidence>
<feature type="compositionally biased region" description="Low complexity" evidence="1">
    <location>
        <begin position="256"/>
        <end position="267"/>
    </location>
</feature>
<sequence length="513" mass="53375">MHRRVRIFRCGLALLALLSVSASQAATHTLISGGVSGEDYAQSVFRRIGEVWVAPQGLHGDFRTEIELSIDSSGMLSDCRVVRPSGLEALDSSTCGAAYKIGRFAPPPEGQPIRLVCSFQIQKTQAEEDDPDKALMEEVRAHARRQTEYRTREAGYAEEDARARAEAAARERGETFAGYDFVPGQDIPDAPTLLQRTPTVVVAPRDGARNKAAAEKPSAEGTKAQPVAPGHIISRYPPRPGDQELVVDPHGKKPAAEAAPESAQSVQPAQDMKPAQDAADKGQGAAESGKDSQPAAQAETKAQPAQEYVLPQPPLPPRGVRGRVINPAAPATALPLSARPAEKAGKSQTPAAGPEKGAQPAPKKAPSTAKPASRVQKPAAGAEKGASAQGKVPSQPQQPPLPPRGVKGRVIEPASPARDRPVSVQSAGKVQKPAASPEKGVQPAQVETLPQPPLPPRGVKGRVIDPAAPVTPLPVTPRPAVRMQEGAASAQDTPGDQAAAAPGAGAQAPATGR</sequence>
<proteinExistence type="predicted"/>
<name>A0A9D1PW65_9BACT</name>
<feature type="chain" id="PRO_5039652706" evidence="2">
    <location>
        <begin position="26"/>
        <end position="513"/>
    </location>
</feature>
<feature type="compositionally biased region" description="Low complexity" evidence="1">
    <location>
        <begin position="490"/>
        <end position="513"/>
    </location>
</feature>
<dbReference type="AlphaFoldDB" id="A0A9D1PW65"/>
<comment type="caution">
    <text evidence="3">The sequence shown here is derived from an EMBL/GenBank/DDBJ whole genome shotgun (WGS) entry which is preliminary data.</text>
</comment>
<dbReference type="Proteomes" id="UP000886752">
    <property type="component" value="Unassembled WGS sequence"/>
</dbReference>
<feature type="compositionally biased region" description="Low complexity" evidence="1">
    <location>
        <begin position="360"/>
        <end position="373"/>
    </location>
</feature>
<evidence type="ECO:0000256" key="1">
    <source>
        <dbReference type="SAM" id="MobiDB-lite"/>
    </source>
</evidence>
<organism evidence="3 4">
    <name type="scientific">Candidatus Desulfovibrio intestinipullorum</name>
    <dbReference type="NCBI Taxonomy" id="2838536"/>
    <lineage>
        <taxon>Bacteria</taxon>
        <taxon>Pseudomonadati</taxon>
        <taxon>Thermodesulfobacteriota</taxon>
        <taxon>Desulfovibrionia</taxon>
        <taxon>Desulfovibrionales</taxon>
        <taxon>Desulfovibrionaceae</taxon>
        <taxon>Desulfovibrio</taxon>
    </lineage>
</organism>
<feature type="signal peptide" evidence="2">
    <location>
        <begin position="1"/>
        <end position="25"/>
    </location>
</feature>
<dbReference type="EMBL" id="DXHV01000011">
    <property type="protein sequence ID" value="HIV99746.1"/>
    <property type="molecule type" value="Genomic_DNA"/>
</dbReference>
<reference evidence="3" key="1">
    <citation type="journal article" date="2021" name="PeerJ">
        <title>Extensive microbial diversity within the chicken gut microbiome revealed by metagenomics and culture.</title>
        <authorList>
            <person name="Gilroy R."/>
            <person name="Ravi A."/>
            <person name="Getino M."/>
            <person name="Pursley I."/>
            <person name="Horton D.L."/>
            <person name="Alikhan N.F."/>
            <person name="Baker D."/>
            <person name="Gharbi K."/>
            <person name="Hall N."/>
            <person name="Watson M."/>
            <person name="Adriaenssens E.M."/>
            <person name="Foster-Nyarko E."/>
            <person name="Jarju S."/>
            <person name="Secka A."/>
            <person name="Antonio M."/>
            <person name="Oren A."/>
            <person name="Chaudhuri R.R."/>
            <person name="La Ragione R."/>
            <person name="Hildebrand F."/>
            <person name="Pallen M.J."/>
        </authorList>
    </citation>
    <scope>NUCLEOTIDE SEQUENCE</scope>
    <source>
        <strain evidence="3">ChiHecec2B26-446</strain>
    </source>
</reference>
<dbReference type="SUPFAM" id="SSF74653">
    <property type="entry name" value="TolA/TonB C-terminal domain"/>
    <property type="match status" value="1"/>
</dbReference>
<feature type="compositionally biased region" description="Basic and acidic residues" evidence="1">
    <location>
        <begin position="206"/>
        <end position="218"/>
    </location>
</feature>
<evidence type="ECO:0000313" key="4">
    <source>
        <dbReference type="Proteomes" id="UP000886752"/>
    </source>
</evidence>
<reference evidence="3" key="2">
    <citation type="submission" date="2021-04" db="EMBL/GenBank/DDBJ databases">
        <authorList>
            <person name="Gilroy R."/>
        </authorList>
    </citation>
    <scope>NUCLEOTIDE SEQUENCE</scope>
    <source>
        <strain evidence="3">ChiHecec2B26-446</strain>
    </source>
</reference>
<evidence type="ECO:0000313" key="3">
    <source>
        <dbReference type="EMBL" id="HIV99746.1"/>
    </source>
</evidence>
<dbReference type="Gene3D" id="3.30.1150.10">
    <property type="match status" value="1"/>
</dbReference>
<feature type="region of interest" description="Disordered" evidence="1">
    <location>
        <begin position="201"/>
        <end position="513"/>
    </location>
</feature>